<evidence type="ECO:0000313" key="2">
    <source>
        <dbReference type="EMBL" id="SHJ72490.1"/>
    </source>
</evidence>
<dbReference type="InterPro" id="IPR016181">
    <property type="entry name" value="Acyl_CoA_acyltransferase"/>
</dbReference>
<dbReference type="SUPFAM" id="SSF55729">
    <property type="entry name" value="Acyl-CoA N-acyltransferases (Nat)"/>
    <property type="match status" value="1"/>
</dbReference>
<name>A0A1M6LMY2_9CLOT</name>
<dbReference type="EMBL" id="FQZO01000007">
    <property type="protein sequence ID" value="SHJ72490.1"/>
    <property type="molecule type" value="Genomic_DNA"/>
</dbReference>
<evidence type="ECO:0000313" key="3">
    <source>
        <dbReference type="Proteomes" id="UP000184080"/>
    </source>
</evidence>
<protein>
    <submittedName>
        <fullName evidence="2">Protein N-acetyltransferase, RimJ/RimL family</fullName>
    </submittedName>
</protein>
<dbReference type="PROSITE" id="PS51186">
    <property type="entry name" value="GNAT"/>
    <property type="match status" value="1"/>
</dbReference>
<keyword evidence="3" id="KW-1185">Reference proteome</keyword>
<dbReference type="InterPro" id="IPR000182">
    <property type="entry name" value="GNAT_dom"/>
</dbReference>
<dbReference type="STRING" id="1121298.SAMN05444401_3710"/>
<dbReference type="Proteomes" id="UP000184080">
    <property type="component" value="Unassembled WGS sequence"/>
</dbReference>
<dbReference type="GO" id="GO:0016747">
    <property type="term" value="F:acyltransferase activity, transferring groups other than amino-acyl groups"/>
    <property type="evidence" value="ECO:0007669"/>
    <property type="project" value="InterPro"/>
</dbReference>
<gene>
    <name evidence="2" type="ORF">SAMN05444401_3710</name>
</gene>
<reference evidence="2 3" key="1">
    <citation type="submission" date="2016-11" db="EMBL/GenBank/DDBJ databases">
        <authorList>
            <person name="Jaros S."/>
            <person name="Januszkiewicz K."/>
            <person name="Wedrychowicz H."/>
        </authorList>
    </citation>
    <scope>NUCLEOTIDE SEQUENCE [LARGE SCALE GENOMIC DNA]</scope>
    <source>
        <strain evidence="2 3">DSM 21864</strain>
    </source>
</reference>
<dbReference type="OrthoDB" id="9795206at2"/>
<accession>A0A1M6LMY2</accession>
<dbReference type="PANTHER" id="PTHR43415">
    <property type="entry name" value="SPERMIDINE N(1)-ACETYLTRANSFERASE"/>
    <property type="match status" value="1"/>
</dbReference>
<sequence length="183" mass="21643">MYYGNKIKLREYKREDIALAYSYVNDMEVKRLLVTDVPFPTIYEQEESWFESLLKEKNNYNFAIEDLETGSYIGGCGINNLDWLNRVATIGIMIGDKRYWGKGYGTDAIKVLNKFIFQQMNINKIKLNVFSFNERARKCYEKCGFQVEGILRQELFRDGEYHDEYVMGLLLEDWKSKVNSKEI</sequence>
<dbReference type="AlphaFoldDB" id="A0A1M6LMY2"/>
<dbReference type="Pfam" id="PF13302">
    <property type="entry name" value="Acetyltransf_3"/>
    <property type="match status" value="1"/>
</dbReference>
<dbReference type="RefSeq" id="WP_073010235.1">
    <property type="nucleotide sequence ID" value="NZ_FQZO01000007.1"/>
</dbReference>
<keyword evidence="2" id="KW-0808">Transferase</keyword>
<dbReference type="PANTHER" id="PTHR43415:SF3">
    <property type="entry name" value="GNAT-FAMILY ACETYLTRANSFERASE"/>
    <property type="match status" value="1"/>
</dbReference>
<proteinExistence type="predicted"/>
<dbReference type="Gene3D" id="3.40.630.30">
    <property type="match status" value="1"/>
</dbReference>
<feature type="domain" description="N-acetyltransferase" evidence="1">
    <location>
        <begin position="7"/>
        <end position="172"/>
    </location>
</feature>
<evidence type="ECO:0000259" key="1">
    <source>
        <dbReference type="PROSITE" id="PS51186"/>
    </source>
</evidence>
<organism evidence="2 3">
    <name type="scientific">Clostridium amylolyticum</name>
    <dbReference type="NCBI Taxonomy" id="1121298"/>
    <lineage>
        <taxon>Bacteria</taxon>
        <taxon>Bacillati</taxon>
        <taxon>Bacillota</taxon>
        <taxon>Clostridia</taxon>
        <taxon>Eubacteriales</taxon>
        <taxon>Clostridiaceae</taxon>
        <taxon>Clostridium</taxon>
    </lineage>
</organism>